<reference evidence="5" key="1">
    <citation type="submission" date="2022-06" db="EMBL/GenBank/DDBJ databases">
        <title>Diverse halophilic archaea isolated from saline environments.</title>
        <authorList>
            <person name="Cui H.-L."/>
        </authorList>
    </citation>
    <scope>NUCLEOTIDE SEQUENCE</scope>
    <source>
        <strain evidence="5">WLHS1</strain>
    </source>
</reference>
<dbReference type="InterPro" id="IPR016188">
    <property type="entry name" value="PurM-like_N"/>
</dbReference>
<feature type="region of interest" description="Disordered" evidence="2">
    <location>
        <begin position="334"/>
        <end position="357"/>
    </location>
</feature>
<dbReference type="Pfam" id="PF00586">
    <property type="entry name" value="AIRS"/>
    <property type="match status" value="1"/>
</dbReference>
<dbReference type="Gene3D" id="3.90.650.10">
    <property type="entry name" value="PurM-like C-terminal domain"/>
    <property type="match status" value="1"/>
</dbReference>
<dbReference type="InterPro" id="IPR010918">
    <property type="entry name" value="PurM-like_C_dom"/>
</dbReference>
<dbReference type="Proteomes" id="UP001056855">
    <property type="component" value="Chromosome"/>
</dbReference>
<evidence type="ECO:0000313" key="5">
    <source>
        <dbReference type="EMBL" id="UTF55068.1"/>
    </source>
</evidence>
<dbReference type="SUPFAM" id="SSF55326">
    <property type="entry name" value="PurM N-terminal domain-like"/>
    <property type="match status" value="1"/>
</dbReference>
<dbReference type="GeneID" id="73289860"/>
<dbReference type="Gene3D" id="3.30.1330.10">
    <property type="entry name" value="PurM-like, N-terminal domain"/>
    <property type="match status" value="1"/>
</dbReference>
<dbReference type="EMBL" id="CP100355">
    <property type="protein sequence ID" value="UTF55068.1"/>
    <property type="molecule type" value="Genomic_DNA"/>
</dbReference>
<gene>
    <name evidence="5" type="ORF">NGM29_07400</name>
</gene>
<dbReference type="RefSeq" id="WP_254159818.1">
    <property type="nucleotide sequence ID" value="NZ_CP100355.1"/>
</dbReference>
<dbReference type="SUPFAM" id="SSF56042">
    <property type="entry name" value="PurM C-terminal domain-like"/>
    <property type="match status" value="1"/>
</dbReference>
<feature type="domain" description="PurM-like N-terminal" evidence="3">
    <location>
        <begin position="36"/>
        <end position="140"/>
    </location>
</feature>
<dbReference type="AlphaFoldDB" id="A0A9E7NDT9"/>
<accession>A0A9E7NDT9</accession>
<dbReference type="KEGG" id="sawl:NGM29_07400"/>
<comment type="similarity">
    <text evidence="1">Belongs to the HypE family.</text>
</comment>
<evidence type="ECO:0000256" key="1">
    <source>
        <dbReference type="ARBA" id="ARBA00006243"/>
    </source>
</evidence>
<sequence length="357" mass="37840">MDELGKADREFFDEYLYPNLGAEREDVQLAPQHGVDFGVVDVGGTAVAMATDPVFLMPSLGFERAAWFAFHILFSDVAVSGLEPAYLSVDFNLPPEITDEQFATVWETFDREARDLGVAVVTGHTARYAGCNYPMVGGATVVAVGDHDDLICPDGAQPGDRVLVTKGPAIETTGLLAIQYESLLAERMDPDALEAAKDRYYDMSPIREAMLAAEVGGDTVTAMHDATEGGVYGGLFEMARSAGVGMRIDRDRVPIMPGVRETCEAVGVDPWISISEGTLLATVDPEGVDDVLEALEVEGIPAAVVGEVTDGEGVVVDGVSIDHPGTDPFWGTFERLGEEASSGDESGAGDANGGDDR</sequence>
<organism evidence="5 6">
    <name type="scientific">Natronosalvus rutilus</name>
    <dbReference type="NCBI Taxonomy" id="2953753"/>
    <lineage>
        <taxon>Archaea</taxon>
        <taxon>Methanobacteriati</taxon>
        <taxon>Methanobacteriota</taxon>
        <taxon>Stenosarchaea group</taxon>
        <taxon>Halobacteria</taxon>
        <taxon>Halobacteriales</taxon>
        <taxon>Natrialbaceae</taxon>
        <taxon>Natronosalvus</taxon>
    </lineage>
</organism>
<evidence type="ECO:0000259" key="3">
    <source>
        <dbReference type="Pfam" id="PF00586"/>
    </source>
</evidence>
<dbReference type="GO" id="GO:0051604">
    <property type="term" value="P:protein maturation"/>
    <property type="evidence" value="ECO:0007669"/>
    <property type="project" value="TreeGrafter"/>
</dbReference>
<protein>
    <submittedName>
        <fullName evidence="5">AIR synthase family protein</fullName>
    </submittedName>
</protein>
<feature type="domain" description="PurM-like C-terminal" evidence="4">
    <location>
        <begin position="157"/>
        <end position="316"/>
    </location>
</feature>
<proteinExistence type="inferred from homology"/>
<dbReference type="PANTHER" id="PTHR30303:SF4">
    <property type="entry name" value="HYDROGENASE EXPRESSION_FORMATION PROTEIN HYPE"/>
    <property type="match status" value="1"/>
</dbReference>
<name>A0A9E7NDT9_9EURY</name>
<dbReference type="PANTHER" id="PTHR30303">
    <property type="entry name" value="HYDROGENASE ISOENZYMES FORMATION PROTEIN HYPE"/>
    <property type="match status" value="1"/>
</dbReference>
<dbReference type="InterPro" id="IPR036921">
    <property type="entry name" value="PurM-like_N_sf"/>
</dbReference>
<dbReference type="CDD" id="cd06061">
    <property type="entry name" value="PurM-like1"/>
    <property type="match status" value="1"/>
</dbReference>
<dbReference type="Pfam" id="PF02769">
    <property type="entry name" value="AIRS_C"/>
    <property type="match status" value="1"/>
</dbReference>
<evidence type="ECO:0000313" key="6">
    <source>
        <dbReference type="Proteomes" id="UP001056855"/>
    </source>
</evidence>
<dbReference type="InterPro" id="IPR036676">
    <property type="entry name" value="PurM-like_C_sf"/>
</dbReference>
<keyword evidence="6" id="KW-1185">Reference proteome</keyword>
<dbReference type="PIRSF" id="PIRSF005644">
    <property type="entry name" value="Hdrgns_mtr_HypE"/>
    <property type="match status" value="1"/>
</dbReference>
<evidence type="ECO:0000256" key="2">
    <source>
        <dbReference type="SAM" id="MobiDB-lite"/>
    </source>
</evidence>
<dbReference type="InterPro" id="IPR011854">
    <property type="entry name" value="HypE"/>
</dbReference>
<evidence type="ECO:0000259" key="4">
    <source>
        <dbReference type="Pfam" id="PF02769"/>
    </source>
</evidence>